<keyword evidence="2" id="KW-1185">Reference proteome</keyword>
<reference evidence="1" key="1">
    <citation type="submission" date="2024-02" db="EMBL/GenBank/DDBJ databases">
        <authorList>
            <consortium name="ELIXIR-Norway"/>
            <consortium name="Elixir Norway"/>
        </authorList>
    </citation>
    <scope>NUCLEOTIDE SEQUENCE</scope>
</reference>
<dbReference type="Proteomes" id="UP001497444">
    <property type="component" value="Chromosome 8"/>
</dbReference>
<name>A0ABP0XGI6_9BRYO</name>
<organism evidence="1 2">
    <name type="scientific">Sphagnum jensenii</name>
    <dbReference type="NCBI Taxonomy" id="128206"/>
    <lineage>
        <taxon>Eukaryota</taxon>
        <taxon>Viridiplantae</taxon>
        <taxon>Streptophyta</taxon>
        <taxon>Embryophyta</taxon>
        <taxon>Bryophyta</taxon>
        <taxon>Sphagnophytina</taxon>
        <taxon>Sphagnopsida</taxon>
        <taxon>Sphagnales</taxon>
        <taxon>Sphagnaceae</taxon>
        <taxon>Sphagnum</taxon>
    </lineage>
</organism>
<dbReference type="EMBL" id="OZ020103">
    <property type="protein sequence ID" value="CAK9277650.1"/>
    <property type="molecule type" value="Genomic_DNA"/>
</dbReference>
<gene>
    <name evidence="1" type="ORF">CSSPJE1EN1_LOCUS23128</name>
</gene>
<sequence>MPSETEGLVPLNGNKNGNEWRTGLGLLQTSVMGIGKSWMKEHGTTGMAVARNDKMENESKKWPTHKWNDTKWWME</sequence>
<evidence type="ECO:0000313" key="1">
    <source>
        <dbReference type="EMBL" id="CAK9277650.1"/>
    </source>
</evidence>
<protein>
    <submittedName>
        <fullName evidence="1">Uncharacterized protein</fullName>
    </submittedName>
</protein>
<evidence type="ECO:0000313" key="2">
    <source>
        <dbReference type="Proteomes" id="UP001497444"/>
    </source>
</evidence>
<accession>A0ABP0XGI6</accession>
<proteinExistence type="predicted"/>